<reference evidence="3" key="2">
    <citation type="submission" date="2010-04" db="EMBL/GenBank/DDBJ databases">
        <authorList>
            <person name="Buell R."/>
            <person name="Hamilton J."/>
            <person name="Hostetler J."/>
        </authorList>
    </citation>
    <scope>NUCLEOTIDE SEQUENCE [LARGE SCALE GENOMIC DNA]</scope>
    <source>
        <strain evidence="3">DAOM:BR144</strain>
    </source>
</reference>
<feature type="region of interest" description="Disordered" evidence="1">
    <location>
        <begin position="175"/>
        <end position="207"/>
    </location>
</feature>
<evidence type="ECO:0000256" key="1">
    <source>
        <dbReference type="SAM" id="MobiDB-lite"/>
    </source>
</evidence>
<dbReference type="eggNOG" id="ENOG502QVGF">
    <property type="taxonomic scope" value="Eukaryota"/>
</dbReference>
<reference evidence="2" key="3">
    <citation type="submission" date="2015-02" db="UniProtKB">
        <authorList>
            <consortium name="EnsemblProtists"/>
        </authorList>
    </citation>
    <scope>IDENTIFICATION</scope>
    <source>
        <strain evidence="2">DAOM BR144</strain>
    </source>
</reference>
<dbReference type="EnsemblProtists" id="PYU1_T013311">
    <property type="protein sequence ID" value="PYU1_T013311"/>
    <property type="gene ID" value="PYU1_G013282"/>
</dbReference>
<dbReference type="VEuPathDB" id="FungiDB:PYU1_G013282"/>
<protein>
    <submittedName>
        <fullName evidence="2">Uncharacterized protein</fullName>
    </submittedName>
</protein>
<evidence type="ECO:0000313" key="2">
    <source>
        <dbReference type="EnsemblProtists" id="PYU1_T013311"/>
    </source>
</evidence>
<accession>K3X7W2</accession>
<organism evidence="2 3">
    <name type="scientific">Globisporangium ultimum (strain ATCC 200006 / CBS 805.95 / DAOM BR144)</name>
    <name type="common">Pythium ultimum</name>
    <dbReference type="NCBI Taxonomy" id="431595"/>
    <lineage>
        <taxon>Eukaryota</taxon>
        <taxon>Sar</taxon>
        <taxon>Stramenopiles</taxon>
        <taxon>Oomycota</taxon>
        <taxon>Peronosporomycetes</taxon>
        <taxon>Pythiales</taxon>
        <taxon>Pythiaceae</taxon>
        <taxon>Globisporangium</taxon>
    </lineage>
</organism>
<dbReference type="HOGENOM" id="CLU_1328697_0_0_1"/>
<feature type="compositionally biased region" description="Basic residues" evidence="1">
    <location>
        <begin position="198"/>
        <end position="207"/>
    </location>
</feature>
<dbReference type="InParanoid" id="K3X7W2"/>
<reference evidence="3" key="1">
    <citation type="journal article" date="2010" name="Genome Biol.">
        <title>Genome sequence of the necrotrophic plant pathogen Pythium ultimum reveals original pathogenicity mechanisms and effector repertoire.</title>
        <authorList>
            <person name="Levesque C.A."/>
            <person name="Brouwer H."/>
            <person name="Cano L."/>
            <person name="Hamilton J.P."/>
            <person name="Holt C."/>
            <person name="Huitema E."/>
            <person name="Raffaele S."/>
            <person name="Robideau G.P."/>
            <person name="Thines M."/>
            <person name="Win J."/>
            <person name="Zerillo M.M."/>
            <person name="Beakes G.W."/>
            <person name="Boore J.L."/>
            <person name="Busam D."/>
            <person name="Dumas B."/>
            <person name="Ferriera S."/>
            <person name="Fuerstenberg S.I."/>
            <person name="Gachon C.M."/>
            <person name="Gaulin E."/>
            <person name="Govers F."/>
            <person name="Grenville-Briggs L."/>
            <person name="Horner N."/>
            <person name="Hostetler J."/>
            <person name="Jiang R.H."/>
            <person name="Johnson J."/>
            <person name="Krajaejun T."/>
            <person name="Lin H."/>
            <person name="Meijer H.J."/>
            <person name="Moore B."/>
            <person name="Morris P."/>
            <person name="Phuntmart V."/>
            <person name="Puiu D."/>
            <person name="Shetty J."/>
            <person name="Stajich J.E."/>
            <person name="Tripathy S."/>
            <person name="Wawra S."/>
            <person name="van West P."/>
            <person name="Whitty B.R."/>
            <person name="Coutinho P.M."/>
            <person name="Henrissat B."/>
            <person name="Martin F."/>
            <person name="Thomas P.D."/>
            <person name="Tyler B.M."/>
            <person name="De Vries R.P."/>
            <person name="Kamoun S."/>
            <person name="Yandell M."/>
            <person name="Tisserat N."/>
            <person name="Buell C.R."/>
        </authorList>
    </citation>
    <scope>NUCLEOTIDE SEQUENCE</scope>
    <source>
        <strain evidence="3">DAOM:BR144</strain>
    </source>
</reference>
<keyword evidence="3" id="KW-1185">Reference proteome</keyword>
<evidence type="ECO:0000313" key="3">
    <source>
        <dbReference type="Proteomes" id="UP000019132"/>
    </source>
</evidence>
<dbReference type="AlphaFoldDB" id="K3X7W2"/>
<sequence length="207" mass="22448">MGNADANSVGTGDDVRSFQHLLESISEKRGHGAGRSESFFLTGPTSDQFEFVQDEQAKLTETVLQLSPDRTKLTQPRNDSNQVRLQSSQQDALTMVTDRHLSTKTFKMLNKVRRCASGRLLQRLSPLMAGAPAQEVVVPGGKPVAGSSSLRVAKFTPQPVAYSLSALDRNVHHSGSAALLPQRKPALPQVQSTSTRSSKSHVKHPPL</sequence>
<proteinExistence type="predicted"/>
<dbReference type="Proteomes" id="UP000019132">
    <property type="component" value="Unassembled WGS sequence"/>
</dbReference>
<dbReference type="EMBL" id="GL376627">
    <property type="status" value="NOT_ANNOTATED_CDS"/>
    <property type="molecule type" value="Genomic_DNA"/>
</dbReference>
<name>K3X7W2_GLOUD</name>